<evidence type="ECO:0000313" key="3">
    <source>
        <dbReference type="EMBL" id="MCU9614364.1"/>
    </source>
</evidence>
<dbReference type="EMBL" id="JAOUSF010000004">
    <property type="protein sequence ID" value="MCU9614364.1"/>
    <property type="molecule type" value="Genomic_DNA"/>
</dbReference>
<dbReference type="InterPro" id="IPR000160">
    <property type="entry name" value="GGDEF_dom"/>
</dbReference>
<dbReference type="NCBIfam" id="TIGR00254">
    <property type="entry name" value="GGDEF"/>
    <property type="match status" value="1"/>
</dbReference>
<feature type="transmembrane region" description="Helical" evidence="1">
    <location>
        <begin position="193"/>
        <end position="212"/>
    </location>
</feature>
<proteinExistence type="predicted"/>
<feature type="transmembrane region" description="Helical" evidence="1">
    <location>
        <begin position="96"/>
        <end position="115"/>
    </location>
</feature>
<protein>
    <submittedName>
        <fullName evidence="3">GGDEF domain-containing protein</fullName>
    </submittedName>
</protein>
<dbReference type="RefSeq" id="WP_263073644.1">
    <property type="nucleotide sequence ID" value="NZ_JAOUSF010000004.1"/>
</dbReference>
<dbReference type="Proteomes" id="UP001209318">
    <property type="component" value="Unassembled WGS sequence"/>
</dbReference>
<feature type="domain" description="GGDEF" evidence="2">
    <location>
        <begin position="364"/>
        <end position="493"/>
    </location>
</feature>
<feature type="transmembrane region" description="Helical" evidence="1">
    <location>
        <begin position="166"/>
        <end position="186"/>
    </location>
</feature>
<organism evidence="3 4">
    <name type="scientific">Perspicuibacillus lycopersici</name>
    <dbReference type="NCBI Taxonomy" id="1325689"/>
    <lineage>
        <taxon>Bacteria</taxon>
        <taxon>Bacillati</taxon>
        <taxon>Bacillota</taxon>
        <taxon>Bacilli</taxon>
        <taxon>Bacillales</taxon>
        <taxon>Bacillaceae</taxon>
        <taxon>Perspicuibacillus</taxon>
    </lineage>
</organism>
<feature type="transmembrane region" description="Helical" evidence="1">
    <location>
        <begin position="224"/>
        <end position="241"/>
    </location>
</feature>
<keyword evidence="1" id="KW-0812">Transmembrane</keyword>
<keyword evidence="1" id="KW-0472">Membrane</keyword>
<dbReference type="Gene3D" id="3.30.70.270">
    <property type="match status" value="1"/>
</dbReference>
<feature type="transmembrane region" description="Helical" evidence="1">
    <location>
        <begin position="65"/>
        <end position="84"/>
    </location>
</feature>
<dbReference type="InterPro" id="IPR043128">
    <property type="entry name" value="Rev_trsase/Diguanyl_cyclase"/>
</dbReference>
<feature type="transmembrane region" description="Helical" evidence="1">
    <location>
        <begin position="7"/>
        <end position="23"/>
    </location>
</feature>
<feature type="transmembrane region" description="Helical" evidence="1">
    <location>
        <begin position="262"/>
        <end position="280"/>
    </location>
</feature>
<evidence type="ECO:0000259" key="2">
    <source>
        <dbReference type="PROSITE" id="PS50887"/>
    </source>
</evidence>
<dbReference type="PANTHER" id="PTHR46663:SF3">
    <property type="entry name" value="SLL0267 PROTEIN"/>
    <property type="match status" value="1"/>
</dbReference>
<evidence type="ECO:0000256" key="1">
    <source>
        <dbReference type="SAM" id="Phobius"/>
    </source>
</evidence>
<dbReference type="PROSITE" id="PS50887">
    <property type="entry name" value="GGDEF"/>
    <property type="match status" value="1"/>
</dbReference>
<dbReference type="SMART" id="SM00267">
    <property type="entry name" value="GGDEF"/>
    <property type="match status" value="1"/>
</dbReference>
<reference evidence="3" key="1">
    <citation type="submission" date="2022-10" db="EMBL/GenBank/DDBJ databases">
        <title>Description of Fervidibacillus gen. nov. in the family Fervidibacillaceae fam. nov. with two species, Fervidibacillus albus sp. nov., and Fervidibacillus halotolerans sp. nov., isolated from tidal flat sediments.</title>
        <authorList>
            <person name="Kwon K.K."/>
            <person name="Yang S.-H."/>
        </authorList>
    </citation>
    <scope>NUCLEOTIDE SEQUENCE</scope>
    <source>
        <strain evidence="3">JCM 19140</strain>
    </source>
</reference>
<dbReference type="Pfam" id="PF00990">
    <property type="entry name" value="GGDEF"/>
    <property type="match status" value="1"/>
</dbReference>
<keyword evidence="4" id="KW-1185">Reference proteome</keyword>
<dbReference type="CDD" id="cd01949">
    <property type="entry name" value="GGDEF"/>
    <property type="match status" value="1"/>
</dbReference>
<dbReference type="InterPro" id="IPR052163">
    <property type="entry name" value="DGC-Regulatory_Protein"/>
</dbReference>
<feature type="transmembrane region" description="Helical" evidence="1">
    <location>
        <begin position="35"/>
        <end position="53"/>
    </location>
</feature>
<name>A0AAE3LR91_9BACI</name>
<dbReference type="InterPro" id="IPR029787">
    <property type="entry name" value="Nucleotide_cyclase"/>
</dbReference>
<sequence>MVFKHIIFLFLYIFMYYSCLFLLEGNSVSLSTTSNILLIIASFISIIVLFRAFTNQNNQNKTFTLLLLLGCISYSIGSIYWGLYEFVFVTPPNVGLYDYLMLLGYLFFICALLHYFKNHKIVQTTTYIFDILIFTVITATLSWVFIIRPLLLPIFDAYSLVTLITYLGYPIADLSVLFACFIIFLYTPLSRTVLYIIFGFLINIIANSIYFYESTNPTYLSGHFIDPIWSLSILLIGFSGLNHFKETKRTKQPYSKKYFQLFIPYTILIIFLFIVYIRYYDIQDPLFIGVFIALVLLMIRLFHTIYHNEALNMEIKNKNNQLKEANDKLRFFAYHDELTALPNRHSLFEKIQGEINQYKNEMHSPIYLLFIDLDGFKSVNDTFGHGIGDTLLKQVSTRLKEQISTSDFLCRFAGDEFIMLLADKDKNAVENLAAVIVEALSKLYIIDSHEISISSSIGISSFEASDSVLSVINKADKAMYYIKKNGKNGFGFF</sequence>
<comment type="caution">
    <text evidence="3">The sequence shown here is derived from an EMBL/GenBank/DDBJ whole genome shotgun (WGS) entry which is preliminary data.</text>
</comment>
<evidence type="ECO:0000313" key="4">
    <source>
        <dbReference type="Proteomes" id="UP001209318"/>
    </source>
</evidence>
<dbReference type="PANTHER" id="PTHR46663">
    <property type="entry name" value="DIGUANYLATE CYCLASE DGCT-RELATED"/>
    <property type="match status" value="1"/>
</dbReference>
<feature type="transmembrane region" description="Helical" evidence="1">
    <location>
        <begin position="286"/>
        <end position="306"/>
    </location>
</feature>
<accession>A0AAE3LR91</accession>
<dbReference type="SUPFAM" id="SSF55073">
    <property type="entry name" value="Nucleotide cyclase"/>
    <property type="match status" value="1"/>
</dbReference>
<dbReference type="AlphaFoldDB" id="A0AAE3LR91"/>
<keyword evidence="1" id="KW-1133">Transmembrane helix</keyword>
<gene>
    <name evidence="3" type="ORF">OEV98_12540</name>
</gene>
<feature type="transmembrane region" description="Helical" evidence="1">
    <location>
        <begin position="127"/>
        <end position="146"/>
    </location>
</feature>